<organism evidence="1 2">
    <name type="scientific">Amycolatopsis acididurans</name>
    <dbReference type="NCBI Taxonomy" id="2724524"/>
    <lineage>
        <taxon>Bacteria</taxon>
        <taxon>Bacillati</taxon>
        <taxon>Actinomycetota</taxon>
        <taxon>Actinomycetes</taxon>
        <taxon>Pseudonocardiales</taxon>
        <taxon>Pseudonocardiaceae</taxon>
        <taxon>Amycolatopsis</taxon>
    </lineage>
</organism>
<protein>
    <recommendedName>
        <fullName evidence="3">HNH endonuclease</fullName>
    </recommendedName>
</protein>
<dbReference type="Proteomes" id="UP000715441">
    <property type="component" value="Unassembled WGS sequence"/>
</dbReference>
<evidence type="ECO:0000313" key="1">
    <source>
        <dbReference type="EMBL" id="NKQ59210.1"/>
    </source>
</evidence>
<evidence type="ECO:0008006" key="3">
    <source>
        <dbReference type="Google" id="ProtNLM"/>
    </source>
</evidence>
<gene>
    <name evidence="1" type="ORF">HFP15_40865</name>
</gene>
<sequence>MGERDGTPEQDAPELCDFCGTVVSEETELYAFVPDSSAIHGQDAKFDGKRLVSACTDDHLHRLVEQYRRRPFIDAELWAGKVFRAVDSHRGRRIDDDTLVGLTGLTVHQIHAGIAWHNERARAVHEHGDDTDA</sequence>
<name>A0ABX1JJY2_9PSEU</name>
<proteinExistence type="predicted"/>
<dbReference type="RefSeq" id="WP_168523773.1">
    <property type="nucleotide sequence ID" value="NZ_JAAXLS010000084.1"/>
</dbReference>
<reference evidence="1 2" key="1">
    <citation type="submission" date="2020-04" db="EMBL/GenBank/DDBJ databases">
        <title>Novel species.</title>
        <authorList>
            <person name="Teo W.F.A."/>
            <person name="Lipun K."/>
            <person name="Srisuk N."/>
            <person name="Duangmal K."/>
        </authorList>
    </citation>
    <scope>NUCLEOTIDE SEQUENCE [LARGE SCALE GENOMIC DNA]</scope>
    <source>
        <strain evidence="1 2">K13G38</strain>
    </source>
</reference>
<accession>A0ABX1JJY2</accession>
<keyword evidence="2" id="KW-1185">Reference proteome</keyword>
<evidence type="ECO:0000313" key="2">
    <source>
        <dbReference type="Proteomes" id="UP000715441"/>
    </source>
</evidence>
<dbReference type="EMBL" id="JAAXLS010000084">
    <property type="protein sequence ID" value="NKQ59210.1"/>
    <property type="molecule type" value="Genomic_DNA"/>
</dbReference>
<comment type="caution">
    <text evidence="1">The sequence shown here is derived from an EMBL/GenBank/DDBJ whole genome shotgun (WGS) entry which is preliminary data.</text>
</comment>